<reference evidence="1 2" key="1">
    <citation type="submission" date="2020-12" db="EMBL/GenBank/DDBJ databases">
        <title>Microbacterium sp. HY060.</title>
        <authorList>
            <person name="Zhou J."/>
        </authorList>
    </citation>
    <scope>NUCLEOTIDE SEQUENCE [LARGE SCALE GENOMIC DNA]</scope>
    <source>
        <strain evidence="1 2">HY60</strain>
    </source>
</reference>
<dbReference type="EMBL" id="CP061169">
    <property type="protein sequence ID" value="QPZ37609.1"/>
    <property type="molecule type" value="Genomic_DNA"/>
</dbReference>
<protein>
    <submittedName>
        <fullName evidence="1">Glyoxalase</fullName>
    </submittedName>
</protein>
<dbReference type="Proteomes" id="UP000662814">
    <property type="component" value="Chromosome"/>
</dbReference>
<gene>
    <name evidence="1" type="ORF">HCR76_12325</name>
</gene>
<dbReference type="PANTHER" id="PTHR36503">
    <property type="entry name" value="BLR2520 PROTEIN"/>
    <property type="match status" value="1"/>
</dbReference>
<dbReference type="SUPFAM" id="SSF54593">
    <property type="entry name" value="Glyoxalase/Bleomycin resistance protein/Dihydroxybiphenyl dioxygenase"/>
    <property type="match status" value="2"/>
</dbReference>
<keyword evidence="2" id="KW-1185">Reference proteome</keyword>
<proteinExistence type="predicted"/>
<name>A0ABX6YG76_9MICO</name>
<evidence type="ECO:0000313" key="2">
    <source>
        <dbReference type="Proteomes" id="UP000662814"/>
    </source>
</evidence>
<accession>A0ABX6YG76</accession>
<dbReference type="RefSeq" id="WP_166990861.1">
    <property type="nucleotide sequence ID" value="NZ_CP061169.1"/>
</dbReference>
<organism evidence="1 2">
    <name type="scientific">Paramicrobacterium chengjingii</name>
    <dbReference type="NCBI Taxonomy" id="2769067"/>
    <lineage>
        <taxon>Bacteria</taxon>
        <taxon>Bacillati</taxon>
        <taxon>Actinomycetota</taxon>
        <taxon>Actinomycetes</taxon>
        <taxon>Micrococcales</taxon>
        <taxon>Microbacteriaceae</taxon>
        <taxon>Paramicrobacterium</taxon>
    </lineage>
</organism>
<dbReference type="PANTHER" id="PTHR36503:SF1">
    <property type="entry name" value="BLR2520 PROTEIN"/>
    <property type="match status" value="1"/>
</dbReference>
<sequence>MNTTTAPNALTSITLEVPDIADAERFYAAFDLGSQLEFRQSAEHSEGFRGFTISLIVSQPANAGVLLDAAIDAGATVIKPAAKNLWGFGGTVKAPDGTIVKVATSKKKNTEPASSRIDDVVVLLAASNVPASKRFYSEQGFTPGKSFGSYVEFETRPGTIKLGLYKRSALAKDAGVPEEGSGAHRIAFGNERGAFTDPDGFTWI</sequence>
<dbReference type="InterPro" id="IPR029068">
    <property type="entry name" value="Glyas_Bleomycin-R_OHBP_Dase"/>
</dbReference>
<evidence type="ECO:0000313" key="1">
    <source>
        <dbReference type="EMBL" id="QPZ37609.1"/>
    </source>
</evidence>
<dbReference type="Gene3D" id="3.10.180.10">
    <property type="entry name" value="2,3-Dihydroxybiphenyl 1,2-Dioxygenase, domain 1"/>
    <property type="match status" value="2"/>
</dbReference>